<accession>A0ABN8N1K4</accession>
<organism evidence="3 4">
    <name type="scientific">Porites lobata</name>
    <dbReference type="NCBI Taxonomy" id="104759"/>
    <lineage>
        <taxon>Eukaryota</taxon>
        <taxon>Metazoa</taxon>
        <taxon>Cnidaria</taxon>
        <taxon>Anthozoa</taxon>
        <taxon>Hexacorallia</taxon>
        <taxon>Scleractinia</taxon>
        <taxon>Fungiina</taxon>
        <taxon>Poritidae</taxon>
        <taxon>Porites</taxon>
    </lineage>
</organism>
<feature type="non-terminal residue" evidence="3">
    <location>
        <position position="273"/>
    </location>
</feature>
<evidence type="ECO:0000313" key="4">
    <source>
        <dbReference type="Proteomes" id="UP001159405"/>
    </source>
</evidence>
<reference evidence="3 4" key="1">
    <citation type="submission" date="2022-05" db="EMBL/GenBank/DDBJ databases">
        <authorList>
            <consortium name="Genoscope - CEA"/>
            <person name="William W."/>
        </authorList>
    </citation>
    <scope>NUCLEOTIDE SEQUENCE [LARGE SCALE GENOMIC DNA]</scope>
</reference>
<evidence type="ECO:0000256" key="1">
    <source>
        <dbReference type="SAM" id="Coils"/>
    </source>
</evidence>
<keyword evidence="1" id="KW-0175">Coiled coil</keyword>
<gene>
    <name evidence="3" type="ORF">PLOB_00045840</name>
</gene>
<evidence type="ECO:0000313" key="3">
    <source>
        <dbReference type="EMBL" id="CAH3040655.1"/>
    </source>
</evidence>
<feature type="compositionally biased region" description="Low complexity" evidence="2">
    <location>
        <begin position="171"/>
        <end position="181"/>
    </location>
</feature>
<dbReference type="Proteomes" id="UP001159405">
    <property type="component" value="Unassembled WGS sequence"/>
</dbReference>
<comment type="caution">
    <text evidence="3">The sequence shown here is derived from an EMBL/GenBank/DDBJ whole genome shotgun (WGS) entry which is preliminary data.</text>
</comment>
<evidence type="ECO:0000256" key="2">
    <source>
        <dbReference type="SAM" id="MobiDB-lite"/>
    </source>
</evidence>
<protein>
    <submittedName>
        <fullName evidence="3">Uncharacterized protein</fullName>
    </submittedName>
</protein>
<proteinExistence type="predicted"/>
<sequence length="273" mass="31410">MSVRSVPVADKLEQQNVQETLSEGRLGTELRRSSRVKVPSNIDFESRTAERANTLKYSCAGYVATLTRLRGNIQGIIDNCGTLEDLQLKRDSYEEAWRRFVNTHEEYIECLDVLSRCEDVERADANYKEQMSKKATFDNEIETWKFQVTSSIKKRENDLKSYPRKSRKSTKSGSTGSSSASLAVAKKKEKLALAQLKTKQVLQEQQLQRKLSELQFEKDMLEAKMEEERAKASLNVYEEFENQCRKSHTLRKNFGLPHIIAKAHIKKLEDLPP</sequence>
<name>A0ABN8N1K4_9CNID</name>
<keyword evidence="4" id="KW-1185">Reference proteome</keyword>
<feature type="region of interest" description="Disordered" evidence="2">
    <location>
        <begin position="157"/>
        <end position="181"/>
    </location>
</feature>
<dbReference type="EMBL" id="CALNXK010000008">
    <property type="protein sequence ID" value="CAH3040655.1"/>
    <property type="molecule type" value="Genomic_DNA"/>
</dbReference>
<feature type="coiled-coil region" evidence="1">
    <location>
        <begin position="204"/>
        <end position="243"/>
    </location>
</feature>